<dbReference type="EMBL" id="BMIB01000004">
    <property type="protein sequence ID" value="GGH76587.1"/>
    <property type="molecule type" value="Genomic_DNA"/>
</dbReference>
<dbReference type="PANTHER" id="PTHR31120:SF6">
    <property type="entry name" value="METALLOPROTEASE TIKI HOMOLOG"/>
    <property type="match status" value="1"/>
</dbReference>
<dbReference type="PANTHER" id="PTHR31120">
    <property type="entry name" value="METALLOPROTEASE TIKI"/>
    <property type="match status" value="1"/>
</dbReference>
<evidence type="ECO:0000256" key="7">
    <source>
        <dbReference type="ARBA" id="ARBA00022729"/>
    </source>
</evidence>
<keyword evidence="9" id="KW-1133">Transmembrane helix</keyword>
<evidence type="ECO:0000313" key="13">
    <source>
        <dbReference type="EMBL" id="GGH76587.1"/>
    </source>
</evidence>
<reference evidence="13" key="1">
    <citation type="journal article" date="2014" name="Int. J. Syst. Evol. Microbiol.">
        <title>Complete genome sequence of Corynebacterium casei LMG S-19264T (=DSM 44701T), isolated from a smear-ripened cheese.</title>
        <authorList>
            <consortium name="US DOE Joint Genome Institute (JGI-PGF)"/>
            <person name="Walter F."/>
            <person name="Albersmeier A."/>
            <person name="Kalinowski J."/>
            <person name="Ruckert C."/>
        </authorList>
    </citation>
    <scope>NUCLEOTIDE SEQUENCE</scope>
    <source>
        <strain evidence="13">CGMCC 1.15290</strain>
    </source>
</reference>
<dbReference type="GO" id="GO:0006508">
    <property type="term" value="P:proteolysis"/>
    <property type="evidence" value="ECO:0007669"/>
    <property type="project" value="UniProtKB-KW"/>
</dbReference>
<keyword evidence="5" id="KW-0812">Transmembrane</keyword>
<evidence type="ECO:0000256" key="3">
    <source>
        <dbReference type="ARBA" id="ARBA00004479"/>
    </source>
</evidence>
<dbReference type="AlphaFoldDB" id="A0A917J1J1"/>
<keyword evidence="4" id="KW-0645">Protease</keyword>
<protein>
    <recommendedName>
        <fullName evidence="15">TraB/GumN family protein</fullName>
    </recommendedName>
</protein>
<organism evidence="13 14">
    <name type="scientific">Filimonas zeae</name>
    <dbReference type="NCBI Taxonomy" id="1737353"/>
    <lineage>
        <taxon>Bacteria</taxon>
        <taxon>Pseudomonadati</taxon>
        <taxon>Bacteroidota</taxon>
        <taxon>Chitinophagia</taxon>
        <taxon>Chitinophagales</taxon>
        <taxon>Chitinophagaceae</taxon>
        <taxon>Filimonas</taxon>
    </lineage>
</organism>
<keyword evidence="8" id="KW-0378">Hydrolase</keyword>
<dbReference type="Pfam" id="PF01963">
    <property type="entry name" value="TraB_PrgY_gumN"/>
    <property type="match status" value="1"/>
</dbReference>
<dbReference type="Proteomes" id="UP000627292">
    <property type="component" value="Unassembled WGS sequence"/>
</dbReference>
<reference evidence="13" key="2">
    <citation type="submission" date="2020-09" db="EMBL/GenBank/DDBJ databases">
        <authorList>
            <person name="Sun Q."/>
            <person name="Zhou Y."/>
        </authorList>
    </citation>
    <scope>NUCLEOTIDE SEQUENCE</scope>
    <source>
        <strain evidence="13">CGMCC 1.15290</strain>
    </source>
</reference>
<comment type="caution">
    <text evidence="13">The sequence shown here is derived from an EMBL/GenBank/DDBJ whole genome shotgun (WGS) entry which is preliminary data.</text>
</comment>
<evidence type="ECO:0000256" key="1">
    <source>
        <dbReference type="ARBA" id="ARBA00001936"/>
    </source>
</evidence>
<evidence type="ECO:0000256" key="6">
    <source>
        <dbReference type="ARBA" id="ARBA00022723"/>
    </source>
</evidence>
<comment type="cofactor">
    <cofactor evidence="2">
        <name>Co(2+)</name>
        <dbReference type="ChEBI" id="CHEBI:48828"/>
    </cofactor>
</comment>
<keyword evidence="12" id="KW-0325">Glycoprotein</keyword>
<evidence type="ECO:0000313" key="14">
    <source>
        <dbReference type="Proteomes" id="UP000627292"/>
    </source>
</evidence>
<dbReference type="GO" id="GO:0046872">
    <property type="term" value="F:metal ion binding"/>
    <property type="evidence" value="ECO:0007669"/>
    <property type="project" value="UniProtKB-KW"/>
</dbReference>
<evidence type="ECO:0000256" key="4">
    <source>
        <dbReference type="ARBA" id="ARBA00022670"/>
    </source>
</evidence>
<dbReference type="GO" id="GO:0030178">
    <property type="term" value="P:negative regulation of Wnt signaling pathway"/>
    <property type="evidence" value="ECO:0007669"/>
    <property type="project" value="InterPro"/>
</dbReference>
<evidence type="ECO:0008006" key="15">
    <source>
        <dbReference type="Google" id="ProtNLM"/>
    </source>
</evidence>
<dbReference type="GO" id="GO:0016020">
    <property type="term" value="C:membrane"/>
    <property type="evidence" value="ECO:0007669"/>
    <property type="project" value="UniProtKB-SubCell"/>
</dbReference>
<gene>
    <name evidence="13" type="ORF">GCM10011379_41650</name>
</gene>
<dbReference type="CDD" id="cd14789">
    <property type="entry name" value="Tiki"/>
    <property type="match status" value="1"/>
</dbReference>
<sequence length="1129" mass="125782">MLACFFCVRGQKKLPNTLLWRISGKQLQKPSYLFGTIHLSDQRLFRFGDSLLHAIETSDGLAIEVNPEEMVAYGINKALDNRKNNKSVKEALGEKNFNTYSKRLAKKFGKPATEVTTNDLLKEKNKWATDAFTKGEMRTFLDAWLYETAKKQGKWVGGIEDVMDQSGLIDDLIDQSDVDGILSDDQVAGDNLINTMIQKYTAQDINFFAGLYYKNRDELLVKRNIKMVRRMDSLSAIRGTFFAVGTAHLPGDDGIIALLRQQGFTVEPVFSHQKIDAKNYKYKEVEQPWQNVTGNNGQYSISMPGAPMDLKVVPGVKFNFYMDLLSMTGYGTMHIGGMFLNTEKRDSLFKAMANNMAPGQQITFKPLGKNGTEFFCTANDMPARVQLFLIDKHLHMLMVIGFKKTTLTSPSALRFLQSFKVHTQEPATLISGLGVRFTDTISRIQLITPAVLEPYDALTQRDELWNTRTYACTDASGAYYMLLIKEIQKGAYLSGDSTAASALYNSMKDKYVQLRINPVVLNGHKGYSLEGSVKNSGVYLRGALINHYNRQIILMAFTDSASAYSGKCDNAFRSLSFQEAPVYAWQSYASADSAFATTAPAAFTNTAAFKSLQVTRDSVTALSYFVRCDTMGKYSWFPSDSALFNHLQRTAVANTNTVHVQPITQNGLTGWEWLTKQATNDQIMTRARVYIRGDKLYTLFAAGDSALLYSSQSNSFFSAISTPSTNTGRSVWQPKTDLIIQDLMSADADKQGEAYNSLDDAPFSKTDLPILHEALLKSYPADSSAVSTSYINTRIAQEVADMADSTTVAFIANQFSKPQTVTQEQATTLLKTLTLLHTSYSYQTFIKLAPLYSAQMESSDYTYALKDSLKLTATIYDSLLVLASSPKLAPCIAHLGILLADDGHINFSLLNQHKAAFIQAAKLLLPEMQKQEEIWDYSYIKFIQLLGRLNDTASNQALRSFFAIKVSRLKREAVMALIANGQQIPAPVLLSLARDSSIRLAFYDQLKEAHKESLFPKQYLTRAHFAMSGLYNMLDDADETVVIKPAGSKQAVYKGKKYLFYLYKITEGSGDDAYSYLGISGGYSLTGTSLEPEVELTGSYTTEDYNVAKLTAFLNDYLKSLSDENDGEE</sequence>
<keyword evidence="11" id="KW-0472">Membrane</keyword>
<evidence type="ECO:0000256" key="9">
    <source>
        <dbReference type="ARBA" id="ARBA00022989"/>
    </source>
</evidence>
<keyword evidence="14" id="KW-1185">Reference proteome</keyword>
<dbReference type="InterPro" id="IPR040230">
    <property type="entry name" value="TIKI1/2-like"/>
</dbReference>
<name>A0A917J1J1_9BACT</name>
<dbReference type="GO" id="GO:0004222">
    <property type="term" value="F:metalloendopeptidase activity"/>
    <property type="evidence" value="ECO:0007669"/>
    <property type="project" value="TreeGrafter"/>
</dbReference>
<keyword evidence="6" id="KW-0479">Metal-binding</keyword>
<evidence type="ECO:0000256" key="2">
    <source>
        <dbReference type="ARBA" id="ARBA00001941"/>
    </source>
</evidence>
<accession>A0A917J1J1</accession>
<proteinExistence type="predicted"/>
<evidence type="ECO:0000256" key="10">
    <source>
        <dbReference type="ARBA" id="ARBA00023049"/>
    </source>
</evidence>
<comment type="subcellular location">
    <subcellularLocation>
        <location evidence="3">Membrane</location>
        <topology evidence="3">Single-pass type I membrane protein</topology>
    </subcellularLocation>
</comment>
<evidence type="ECO:0000256" key="11">
    <source>
        <dbReference type="ARBA" id="ARBA00023136"/>
    </source>
</evidence>
<evidence type="ECO:0000256" key="8">
    <source>
        <dbReference type="ARBA" id="ARBA00022801"/>
    </source>
</evidence>
<evidence type="ECO:0000256" key="12">
    <source>
        <dbReference type="ARBA" id="ARBA00023180"/>
    </source>
</evidence>
<dbReference type="InterPro" id="IPR002816">
    <property type="entry name" value="TraB/PrgY/GumN_fam"/>
</dbReference>
<comment type="cofactor">
    <cofactor evidence="1">
        <name>Mn(2+)</name>
        <dbReference type="ChEBI" id="CHEBI:29035"/>
    </cofactor>
</comment>
<evidence type="ECO:0000256" key="5">
    <source>
        <dbReference type="ARBA" id="ARBA00022692"/>
    </source>
</evidence>
<keyword evidence="10" id="KW-0482">Metalloprotease</keyword>
<keyword evidence="7" id="KW-0732">Signal</keyword>